<name>A0AAV4V431_CAEEX</name>
<feature type="region of interest" description="Disordered" evidence="1">
    <location>
        <begin position="168"/>
        <end position="218"/>
    </location>
</feature>
<comment type="caution">
    <text evidence="2">The sequence shown here is derived from an EMBL/GenBank/DDBJ whole genome shotgun (WGS) entry which is preliminary data.</text>
</comment>
<evidence type="ECO:0000313" key="3">
    <source>
        <dbReference type="Proteomes" id="UP001054945"/>
    </source>
</evidence>
<dbReference type="EMBL" id="BPLR01013918">
    <property type="protein sequence ID" value="GIY64741.1"/>
    <property type="molecule type" value="Genomic_DNA"/>
</dbReference>
<protein>
    <submittedName>
        <fullName evidence="2">Uncharacterized protein</fullName>
    </submittedName>
</protein>
<organism evidence="2 3">
    <name type="scientific">Caerostris extrusa</name>
    <name type="common">Bark spider</name>
    <name type="synonym">Caerostris bankana</name>
    <dbReference type="NCBI Taxonomy" id="172846"/>
    <lineage>
        <taxon>Eukaryota</taxon>
        <taxon>Metazoa</taxon>
        <taxon>Ecdysozoa</taxon>
        <taxon>Arthropoda</taxon>
        <taxon>Chelicerata</taxon>
        <taxon>Arachnida</taxon>
        <taxon>Araneae</taxon>
        <taxon>Araneomorphae</taxon>
        <taxon>Entelegynae</taxon>
        <taxon>Araneoidea</taxon>
        <taxon>Araneidae</taxon>
        <taxon>Caerostris</taxon>
    </lineage>
</organism>
<dbReference type="AlphaFoldDB" id="A0AAV4V431"/>
<proteinExistence type="predicted"/>
<evidence type="ECO:0000313" key="2">
    <source>
        <dbReference type="EMBL" id="GIY64741.1"/>
    </source>
</evidence>
<accession>A0AAV4V431</accession>
<sequence>MLLSSESTFVCGGCLRRRKILFFQYFVHILLHADVPIAADHSLFPKRLRKTIARHRTAVVTSSQRGDFSCLGDGFVLAHQWSMNGAPYYGQRHQRRISRHLFPSAVAKGNDKGARNSPFAPPSSIFAHITWVRSDRHGSNKAHTFPGLAQRSKGALFEIHWVTGEKKNLSVRPSRPRRSISNTAKYTSPRNKEQIRKGRRGTFVGEQTKSHPAPTPFSSHFIVFKGRATSGCDQRGPPSWIQLHR</sequence>
<evidence type="ECO:0000256" key="1">
    <source>
        <dbReference type="SAM" id="MobiDB-lite"/>
    </source>
</evidence>
<keyword evidence="3" id="KW-1185">Reference proteome</keyword>
<dbReference type="Proteomes" id="UP001054945">
    <property type="component" value="Unassembled WGS sequence"/>
</dbReference>
<gene>
    <name evidence="2" type="ORF">CEXT_302881</name>
</gene>
<reference evidence="2 3" key="1">
    <citation type="submission" date="2021-06" db="EMBL/GenBank/DDBJ databases">
        <title>Caerostris extrusa draft genome.</title>
        <authorList>
            <person name="Kono N."/>
            <person name="Arakawa K."/>
        </authorList>
    </citation>
    <scope>NUCLEOTIDE SEQUENCE [LARGE SCALE GENOMIC DNA]</scope>
</reference>